<keyword evidence="3" id="KW-0067">ATP-binding</keyword>
<dbReference type="OrthoDB" id="5564966at2"/>
<dbReference type="PRINTS" id="PR01438">
    <property type="entry name" value="UNVRSLSTRESS"/>
</dbReference>
<dbReference type="InterPro" id="IPR006016">
    <property type="entry name" value="UspA"/>
</dbReference>
<reference evidence="5 6" key="1">
    <citation type="submission" date="2010-12" db="EMBL/GenBank/DDBJ databases">
        <title>Complete sequence of Desulfurispirillum indicum S5.</title>
        <authorList>
            <consortium name="US DOE Joint Genome Institute"/>
            <person name="Lucas S."/>
            <person name="Copeland A."/>
            <person name="Lapidus A."/>
            <person name="Cheng J.-F."/>
            <person name="Goodwin L."/>
            <person name="Pitluck S."/>
            <person name="Chertkov O."/>
            <person name="Held B."/>
            <person name="Detter J.C."/>
            <person name="Han C."/>
            <person name="Tapia R."/>
            <person name="Land M."/>
            <person name="Hauser L."/>
            <person name="Kyrpides N."/>
            <person name="Ivanova N."/>
            <person name="Mikhailova N."/>
            <person name="Haggblom M."/>
            <person name="Rauschenbach I."/>
            <person name="Bini E."/>
            <person name="Woyke T."/>
        </authorList>
    </citation>
    <scope>NUCLEOTIDE SEQUENCE [LARGE SCALE GENOMIC DNA]</scope>
    <source>
        <strain evidence="6">ATCC BAA-1389 / DSM 22839 / S5</strain>
    </source>
</reference>
<comment type="similarity">
    <text evidence="1">Belongs to the universal stress protein A family.</text>
</comment>
<dbReference type="InParanoid" id="E6W620"/>
<keyword evidence="6" id="KW-1185">Reference proteome</keyword>
<dbReference type="AlphaFoldDB" id="E6W620"/>
<dbReference type="KEGG" id="din:Selin_0202"/>
<evidence type="ECO:0000256" key="2">
    <source>
        <dbReference type="ARBA" id="ARBA00022741"/>
    </source>
</evidence>
<keyword evidence="2" id="KW-0547">Nucleotide-binding</keyword>
<dbReference type="InterPro" id="IPR014729">
    <property type="entry name" value="Rossmann-like_a/b/a_fold"/>
</dbReference>
<proteinExistence type="inferred from homology"/>
<dbReference type="EMBL" id="CP002432">
    <property type="protein sequence ID" value="ADU64959.1"/>
    <property type="molecule type" value="Genomic_DNA"/>
</dbReference>
<evidence type="ECO:0000313" key="5">
    <source>
        <dbReference type="EMBL" id="ADU64959.1"/>
    </source>
</evidence>
<dbReference type="PANTHER" id="PTHR46268:SF27">
    <property type="entry name" value="UNIVERSAL STRESS PROTEIN RV2623"/>
    <property type="match status" value="1"/>
</dbReference>
<protein>
    <submittedName>
        <fullName evidence="5">UspA domain-containing protein</fullName>
    </submittedName>
</protein>
<gene>
    <name evidence="5" type="ordered locus">Selin_0202</name>
</gene>
<evidence type="ECO:0000256" key="1">
    <source>
        <dbReference type="ARBA" id="ARBA00008791"/>
    </source>
</evidence>
<accession>E6W620</accession>
<dbReference type="PANTHER" id="PTHR46268">
    <property type="entry name" value="STRESS RESPONSE PROTEIN NHAX"/>
    <property type="match status" value="1"/>
</dbReference>
<feature type="domain" description="UspA" evidence="4">
    <location>
        <begin position="1"/>
        <end position="129"/>
    </location>
</feature>
<dbReference type="InterPro" id="IPR006015">
    <property type="entry name" value="Universal_stress_UspA"/>
</dbReference>
<dbReference type="Proteomes" id="UP000002572">
    <property type="component" value="Chromosome"/>
</dbReference>
<organism evidence="5 6">
    <name type="scientific">Desulfurispirillum indicum (strain ATCC BAA-1389 / DSM 22839 / S5)</name>
    <dbReference type="NCBI Taxonomy" id="653733"/>
    <lineage>
        <taxon>Bacteria</taxon>
        <taxon>Pseudomonadati</taxon>
        <taxon>Chrysiogenota</taxon>
        <taxon>Chrysiogenia</taxon>
        <taxon>Chrysiogenales</taxon>
        <taxon>Chrysiogenaceae</taxon>
        <taxon>Desulfurispirillum</taxon>
    </lineage>
</organism>
<evidence type="ECO:0000313" key="6">
    <source>
        <dbReference type="Proteomes" id="UP000002572"/>
    </source>
</evidence>
<dbReference type="Gene3D" id="3.40.50.620">
    <property type="entry name" value="HUPs"/>
    <property type="match status" value="2"/>
</dbReference>
<feature type="domain" description="UspA" evidence="4">
    <location>
        <begin position="137"/>
        <end position="278"/>
    </location>
</feature>
<sequence length="280" mass="31180">MKSIVAATDLSERGNLALQRGIYLASQMRLPLRILHVVDEELPTSIRESLQEEAVGVIEQALAGLEKPAGTPIDIVQGRGSSTIRQYAQEHEAACIVVGRHRETTFMDMLRGSTIERLLRHGDRPLFITKQPPKSTYARILIAVDFSPHSRRAVEFALHSFPTAEYCLTHAFEPPFSAFMVGDESMQSPGDRHEREMRQIIHDELRTFISTFDISTRPLNLRVQPGQPLQVIKEELGRFKADLLVVGTHGRRGIAHALLGSVAESLLKGVECDVAAVRAF</sequence>
<dbReference type="Pfam" id="PF00582">
    <property type="entry name" value="Usp"/>
    <property type="match status" value="2"/>
</dbReference>
<dbReference type="STRING" id="653733.Selin_0202"/>
<evidence type="ECO:0000256" key="3">
    <source>
        <dbReference type="ARBA" id="ARBA00022840"/>
    </source>
</evidence>
<dbReference type="FunCoup" id="E6W620">
    <property type="interactions" value="11"/>
</dbReference>
<evidence type="ECO:0000259" key="4">
    <source>
        <dbReference type="Pfam" id="PF00582"/>
    </source>
</evidence>
<dbReference type="HOGENOM" id="CLU_049301_2_1_0"/>
<dbReference type="CDD" id="cd00293">
    <property type="entry name" value="USP-like"/>
    <property type="match status" value="2"/>
</dbReference>
<dbReference type="RefSeq" id="WP_013504848.1">
    <property type="nucleotide sequence ID" value="NC_014836.1"/>
</dbReference>
<name>E6W620_DESIS</name>
<dbReference type="SUPFAM" id="SSF52402">
    <property type="entry name" value="Adenine nucleotide alpha hydrolases-like"/>
    <property type="match status" value="2"/>
</dbReference>
<dbReference type="eggNOG" id="COG0589">
    <property type="taxonomic scope" value="Bacteria"/>
</dbReference>
<dbReference type="GO" id="GO:0005524">
    <property type="term" value="F:ATP binding"/>
    <property type="evidence" value="ECO:0007669"/>
    <property type="project" value="UniProtKB-KW"/>
</dbReference>